<dbReference type="InterPro" id="IPR013155">
    <property type="entry name" value="M/V/L/I-tRNA-synth_anticd-bd"/>
</dbReference>
<feature type="binding site" evidence="9">
    <location>
        <position position="589"/>
    </location>
    <ligand>
        <name>ATP</name>
        <dbReference type="ChEBI" id="CHEBI:30616"/>
    </ligand>
</feature>
<dbReference type="Pfam" id="PF00133">
    <property type="entry name" value="tRNA-synt_1"/>
    <property type="match status" value="1"/>
</dbReference>
<keyword evidence="6 9" id="KW-0648">Protein biosynthesis</keyword>
<dbReference type="GO" id="GO:0002161">
    <property type="term" value="F:aminoacyl-tRNA deacylase activity"/>
    <property type="evidence" value="ECO:0007669"/>
    <property type="project" value="InterPro"/>
</dbReference>
<dbReference type="InterPro" id="IPR025709">
    <property type="entry name" value="Leu_tRNA-synth_edit"/>
</dbReference>
<proteinExistence type="inferred from homology"/>
<evidence type="ECO:0000256" key="7">
    <source>
        <dbReference type="ARBA" id="ARBA00023146"/>
    </source>
</evidence>
<evidence type="ECO:0000313" key="15">
    <source>
        <dbReference type="EMBL" id="MTV48011.1"/>
    </source>
</evidence>
<dbReference type="Proteomes" id="UP000430670">
    <property type="component" value="Unassembled WGS sequence"/>
</dbReference>
<dbReference type="Pfam" id="PF13603">
    <property type="entry name" value="tRNA-synt_1_2"/>
    <property type="match status" value="1"/>
</dbReference>
<evidence type="ECO:0000259" key="14">
    <source>
        <dbReference type="Pfam" id="PF13603"/>
    </source>
</evidence>
<feature type="domain" description="Methionyl/Valyl/Leucyl/Isoleucyl-tRNA synthetase anticodon-binding" evidence="12">
    <location>
        <begin position="671"/>
        <end position="797"/>
    </location>
</feature>
<dbReference type="EC" id="6.1.1.4" evidence="9"/>
<dbReference type="InterPro" id="IPR002300">
    <property type="entry name" value="aa-tRNA-synth_Ia"/>
</dbReference>
<evidence type="ECO:0000256" key="5">
    <source>
        <dbReference type="ARBA" id="ARBA00022840"/>
    </source>
</evidence>
<dbReference type="CDD" id="cd07958">
    <property type="entry name" value="Anticodon_Ia_Leu_BEm"/>
    <property type="match status" value="1"/>
</dbReference>
<evidence type="ECO:0000256" key="2">
    <source>
        <dbReference type="ARBA" id="ARBA00022490"/>
    </source>
</evidence>
<accession>A0A6I3SGP2</accession>
<name>A0A6I3SGP2_HELMO</name>
<keyword evidence="4 9" id="KW-0547">Nucleotide-binding</keyword>
<dbReference type="NCBIfam" id="TIGR00396">
    <property type="entry name" value="leuS_bact"/>
    <property type="match status" value="1"/>
</dbReference>
<dbReference type="Pfam" id="PF08264">
    <property type="entry name" value="Anticodon_1"/>
    <property type="match status" value="1"/>
</dbReference>
<evidence type="ECO:0000256" key="4">
    <source>
        <dbReference type="ARBA" id="ARBA00022741"/>
    </source>
</evidence>
<dbReference type="PRINTS" id="PR00985">
    <property type="entry name" value="TRNASYNTHLEU"/>
</dbReference>
<dbReference type="InterPro" id="IPR014729">
    <property type="entry name" value="Rossmann-like_a/b/a_fold"/>
</dbReference>
<gene>
    <name evidence="9" type="primary">leuS</name>
    <name evidence="15" type="ORF">GJ688_03330</name>
</gene>
<dbReference type="GO" id="GO:0005524">
    <property type="term" value="F:ATP binding"/>
    <property type="evidence" value="ECO:0007669"/>
    <property type="project" value="UniProtKB-UniRule"/>
</dbReference>
<dbReference type="PANTHER" id="PTHR43740">
    <property type="entry name" value="LEUCYL-TRNA SYNTHETASE"/>
    <property type="match status" value="1"/>
</dbReference>
<feature type="short sequence motif" description="'HIGH' region" evidence="9">
    <location>
        <begin position="42"/>
        <end position="52"/>
    </location>
</feature>
<dbReference type="SUPFAM" id="SSF50677">
    <property type="entry name" value="ValRS/IleRS/LeuRS editing domain"/>
    <property type="match status" value="1"/>
</dbReference>
<dbReference type="GO" id="GO:0006429">
    <property type="term" value="P:leucyl-tRNA aminoacylation"/>
    <property type="evidence" value="ECO:0007669"/>
    <property type="project" value="UniProtKB-UniRule"/>
</dbReference>
<dbReference type="HAMAP" id="MF_00049_B">
    <property type="entry name" value="Leu_tRNA_synth_B"/>
    <property type="match status" value="1"/>
</dbReference>
<evidence type="ECO:0000259" key="11">
    <source>
        <dbReference type="Pfam" id="PF00133"/>
    </source>
</evidence>
<dbReference type="Gene3D" id="3.10.20.590">
    <property type="match status" value="1"/>
</dbReference>
<comment type="subcellular location">
    <subcellularLocation>
        <location evidence="9">Cytoplasm</location>
    </subcellularLocation>
</comment>
<evidence type="ECO:0000256" key="1">
    <source>
        <dbReference type="ARBA" id="ARBA00005594"/>
    </source>
</evidence>
<comment type="catalytic activity">
    <reaction evidence="8 9">
        <text>tRNA(Leu) + L-leucine + ATP = L-leucyl-tRNA(Leu) + AMP + diphosphate</text>
        <dbReference type="Rhea" id="RHEA:11688"/>
        <dbReference type="Rhea" id="RHEA-COMP:9613"/>
        <dbReference type="Rhea" id="RHEA-COMP:9622"/>
        <dbReference type="ChEBI" id="CHEBI:30616"/>
        <dbReference type="ChEBI" id="CHEBI:33019"/>
        <dbReference type="ChEBI" id="CHEBI:57427"/>
        <dbReference type="ChEBI" id="CHEBI:78442"/>
        <dbReference type="ChEBI" id="CHEBI:78494"/>
        <dbReference type="ChEBI" id="CHEBI:456215"/>
        <dbReference type="EC" id="6.1.1.4"/>
    </reaction>
</comment>
<keyword evidence="5 9" id="KW-0067">ATP-binding</keyword>
<dbReference type="Gene3D" id="3.40.50.620">
    <property type="entry name" value="HUPs"/>
    <property type="match status" value="2"/>
</dbReference>
<feature type="domain" description="Aminoacyl-tRNA synthetase class Ia" evidence="11">
    <location>
        <begin position="425"/>
        <end position="626"/>
    </location>
</feature>
<dbReference type="CDD" id="cd00812">
    <property type="entry name" value="LeuRS_core"/>
    <property type="match status" value="1"/>
</dbReference>
<comment type="similarity">
    <text evidence="1 9 10">Belongs to the class-I aminoacyl-tRNA synthetase family.</text>
</comment>
<keyword evidence="3 9" id="KW-0436">Ligase</keyword>
<feature type="short sequence motif" description="'KMSKS' region" evidence="9">
    <location>
        <begin position="586"/>
        <end position="590"/>
    </location>
</feature>
<sequence>MQERYDYQQIETKWQKQWAERDMFKLKQEGDKPKYYCLEMFPYPSGNLHMGHVRVYSIGDVIARFKTMEGFNVLHPMGWDAFGLPAENAAIKHNVPPSDWTWSNIANMRRQLQTMGISYDWDREVATCHPDYYKWTQWLFLQLYKAGLAYKKKAHVNWCPSCATVLANEQVVDGLCERCDSQVEKKALAQWFFRITDYAQRLLDDLNKLPGWPDKVKTMQENWIGRSEGVEADFPLVEQKGDFDKITVYTTRQDTIFGVTYLVLAPEHPLVESLVAGNPDEENLRNFIKKVLSQSEIDRTATDAEKEGIFTGHYCINPLTGEKVAIWLANYVLVDYGTGAVMGVPAHDQRDFELATKYNIPMKVVIQPEGVDDLVAEEMDHAFEEEGRLVNSGEFNGFINTKALNVIADKMEAEGKGKRKVNYRLRDWLISRQRYWGAPIPIVYCEKCGEVPVPDEQLPVMLPTDVKFSPSGESPLTTRPDFHECTCPQCGGKGRRETDTMDTFVCSSWYFLRYCSPKDSEFAVRKEDADYWMNVDQYIGGVEHAILHLMYARFFTKVLYDLKIVSVEEPFENLLTQGMVLMGGSKMSKSKGNTVSPEEIIAKYGADTARLFILFAAPPERDLEWSDRGVEGAHRFLHRVWRLVQTYGDQFDNVPNLIIDSPDLQGLSGDDRELVRISHYSVKKVGEDIGQRFNFNTAVSTIMEMVNALYQYKDKVSLDQQNLPLVKDALARLVLILAPFAPHICEELWQELGGSDSVYKQAWPAFDENALVRDEVEVVVQINGKVREKLQLTNGLDGETLKAKALENNRVQELIAGKNVVKVITVPNKLVNIVVK</sequence>
<dbReference type="EMBL" id="WNKU01000002">
    <property type="protein sequence ID" value="MTV48011.1"/>
    <property type="molecule type" value="Genomic_DNA"/>
</dbReference>
<dbReference type="PROSITE" id="PS00178">
    <property type="entry name" value="AA_TRNA_LIGASE_I"/>
    <property type="match status" value="1"/>
</dbReference>
<dbReference type="InterPro" id="IPR015413">
    <property type="entry name" value="Methionyl/Leucyl_tRNA_Synth"/>
</dbReference>
<evidence type="ECO:0000256" key="10">
    <source>
        <dbReference type="RuleBase" id="RU363035"/>
    </source>
</evidence>
<evidence type="ECO:0000256" key="8">
    <source>
        <dbReference type="ARBA" id="ARBA00047469"/>
    </source>
</evidence>
<dbReference type="RefSeq" id="WP_155475108.1">
    <property type="nucleotide sequence ID" value="NZ_WNKU01000002.1"/>
</dbReference>
<dbReference type="GO" id="GO:0005829">
    <property type="term" value="C:cytosol"/>
    <property type="evidence" value="ECO:0007669"/>
    <property type="project" value="TreeGrafter"/>
</dbReference>
<dbReference type="OrthoDB" id="9810365at2"/>
<evidence type="ECO:0000256" key="3">
    <source>
        <dbReference type="ARBA" id="ARBA00022598"/>
    </source>
</evidence>
<protein>
    <recommendedName>
        <fullName evidence="9">Leucine--tRNA ligase</fullName>
        <ecNumber evidence="9">6.1.1.4</ecNumber>
    </recommendedName>
    <alternativeName>
        <fullName evidence="9">Leucyl-tRNA synthetase</fullName>
        <shortName evidence="9">LeuRS</shortName>
    </alternativeName>
</protein>
<dbReference type="InterPro" id="IPR001412">
    <property type="entry name" value="aa-tRNA-synth_I_CS"/>
</dbReference>
<dbReference type="SUPFAM" id="SSF47323">
    <property type="entry name" value="Anticodon-binding domain of a subclass of class I aminoacyl-tRNA synthetases"/>
    <property type="match status" value="1"/>
</dbReference>
<keyword evidence="7 9" id="KW-0030">Aminoacyl-tRNA synthetase</keyword>
<evidence type="ECO:0000259" key="13">
    <source>
        <dbReference type="Pfam" id="PF09334"/>
    </source>
</evidence>
<keyword evidence="2 9" id="KW-0963">Cytoplasm</keyword>
<evidence type="ECO:0000256" key="6">
    <source>
        <dbReference type="ARBA" id="ARBA00022917"/>
    </source>
</evidence>
<comment type="caution">
    <text evidence="15">The sequence shown here is derived from an EMBL/GenBank/DDBJ whole genome shotgun (WGS) entry which is preliminary data.</text>
</comment>
<evidence type="ECO:0000313" key="16">
    <source>
        <dbReference type="Proteomes" id="UP000430670"/>
    </source>
</evidence>
<organism evidence="15 16">
    <name type="scientific">Heliobacterium mobile</name>
    <name type="common">Heliobacillus mobilis</name>
    <dbReference type="NCBI Taxonomy" id="28064"/>
    <lineage>
        <taxon>Bacteria</taxon>
        <taxon>Bacillati</taxon>
        <taxon>Bacillota</taxon>
        <taxon>Clostridia</taxon>
        <taxon>Eubacteriales</taxon>
        <taxon>Heliobacteriaceae</taxon>
        <taxon>Heliobacterium</taxon>
    </lineage>
</organism>
<dbReference type="AlphaFoldDB" id="A0A6I3SGP2"/>
<evidence type="ECO:0000259" key="12">
    <source>
        <dbReference type="Pfam" id="PF08264"/>
    </source>
</evidence>
<feature type="domain" description="Leucyl-tRNA synthetase editing" evidence="14">
    <location>
        <begin position="221"/>
        <end position="412"/>
    </location>
</feature>
<dbReference type="GO" id="GO:0004823">
    <property type="term" value="F:leucine-tRNA ligase activity"/>
    <property type="evidence" value="ECO:0007669"/>
    <property type="project" value="UniProtKB-UniRule"/>
</dbReference>
<feature type="domain" description="Methionyl/Leucyl tRNA synthetase" evidence="13">
    <location>
        <begin position="41"/>
        <end position="182"/>
    </location>
</feature>
<dbReference type="Gene3D" id="1.10.730.10">
    <property type="entry name" value="Isoleucyl-tRNA Synthetase, Domain 1"/>
    <property type="match status" value="1"/>
</dbReference>
<dbReference type="FunFam" id="3.40.50.620:FF:000003">
    <property type="entry name" value="Leucine--tRNA ligase"/>
    <property type="match status" value="1"/>
</dbReference>
<dbReference type="InterPro" id="IPR002302">
    <property type="entry name" value="Leu-tRNA-ligase"/>
</dbReference>
<reference evidence="15 16" key="1">
    <citation type="submission" date="2019-11" db="EMBL/GenBank/DDBJ databases">
        <title>Whole-genome sequence of a the green, strictly anaerobic photosynthetic bacterium Heliobacillus mobilis DSM 6151.</title>
        <authorList>
            <person name="Kyndt J.A."/>
            <person name="Meyer T.E."/>
        </authorList>
    </citation>
    <scope>NUCLEOTIDE SEQUENCE [LARGE SCALE GENOMIC DNA]</scope>
    <source>
        <strain evidence="15 16">DSM 6151</strain>
    </source>
</reference>
<dbReference type="InterPro" id="IPR009080">
    <property type="entry name" value="tRNAsynth_Ia_anticodon-bd"/>
</dbReference>
<evidence type="ECO:0000256" key="9">
    <source>
        <dbReference type="HAMAP-Rule" id="MF_00049"/>
    </source>
</evidence>
<dbReference type="InterPro" id="IPR009008">
    <property type="entry name" value="Val/Leu/Ile-tRNA-synth_edit"/>
</dbReference>
<dbReference type="Pfam" id="PF09334">
    <property type="entry name" value="tRNA-synt_1g"/>
    <property type="match status" value="1"/>
</dbReference>
<dbReference type="PANTHER" id="PTHR43740:SF2">
    <property type="entry name" value="LEUCINE--TRNA LIGASE, MITOCHONDRIAL"/>
    <property type="match status" value="1"/>
</dbReference>
<dbReference type="FunFam" id="1.10.730.10:FF:000011">
    <property type="entry name" value="Leucine--tRNA ligase chloroplastic/mitochondrial"/>
    <property type="match status" value="1"/>
</dbReference>
<keyword evidence="16" id="KW-1185">Reference proteome</keyword>
<dbReference type="SUPFAM" id="SSF52374">
    <property type="entry name" value="Nucleotidylyl transferase"/>
    <property type="match status" value="1"/>
</dbReference>
<dbReference type="FunFam" id="3.40.50.620:FF:000056">
    <property type="entry name" value="Leucine--tRNA ligase"/>
    <property type="match status" value="1"/>
</dbReference>